<dbReference type="PANTHER" id="PTHR48099:SF7">
    <property type="entry name" value="BIFUNCTIONAL METHYLENETETRAHYDROFOLATE DEHYDROGENASE_CYCLOHYDROLASE 2, MITOCHONDRIAL"/>
    <property type="match status" value="1"/>
</dbReference>
<dbReference type="AlphaFoldDB" id="A0A8T3DTD2"/>
<dbReference type="InterPro" id="IPR000672">
    <property type="entry name" value="THF_DH/CycHdrlase"/>
</dbReference>
<evidence type="ECO:0000256" key="3">
    <source>
        <dbReference type="ARBA" id="ARBA00036357"/>
    </source>
</evidence>
<evidence type="ECO:0000259" key="7">
    <source>
        <dbReference type="PROSITE" id="PS50026"/>
    </source>
</evidence>
<dbReference type="PROSITE" id="PS00767">
    <property type="entry name" value="THF_DHG_CYH_2"/>
    <property type="match status" value="1"/>
</dbReference>
<dbReference type="Pfam" id="PF02882">
    <property type="entry name" value="THF_DHG_CYH_C"/>
    <property type="match status" value="1"/>
</dbReference>
<evidence type="ECO:0000256" key="2">
    <source>
        <dbReference type="ARBA" id="ARBA00023002"/>
    </source>
</evidence>
<evidence type="ECO:0000256" key="6">
    <source>
        <dbReference type="SAM" id="Phobius"/>
    </source>
</evidence>
<dbReference type="InterPro" id="IPR036291">
    <property type="entry name" value="NAD(P)-bd_dom_sf"/>
</dbReference>
<dbReference type="InterPro" id="IPR020631">
    <property type="entry name" value="THF_DH/CycHdrlase_NAD-bd_dom"/>
</dbReference>
<dbReference type="GO" id="GO:0004477">
    <property type="term" value="F:methenyltetrahydrofolate cyclohydrolase activity"/>
    <property type="evidence" value="ECO:0007669"/>
    <property type="project" value="UniProtKB-EC"/>
</dbReference>
<comment type="caution">
    <text evidence="8">The sequence shown here is derived from an EMBL/GenBank/DDBJ whole genome shotgun (WGS) entry which is preliminary data.</text>
</comment>
<keyword evidence="6" id="KW-0812">Transmembrane</keyword>
<comment type="caution">
    <text evidence="4">Lacks conserved residue(s) required for the propagation of feature annotation.</text>
</comment>
<keyword evidence="4" id="KW-1015">Disulfide bond</keyword>
<keyword evidence="2" id="KW-0560">Oxidoreductase</keyword>
<feature type="compositionally biased region" description="Polar residues" evidence="5">
    <location>
        <begin position="127"/>
        <end position="147"/>
    </location>
</feature>
<dbReference type="GO" id="GO:0005739">
    <property type="term" value="C:mitochondrion"/>
    <property type="evidence" value="ECO:0007669"/>
    <property type="project" value="TreeGrafter"/>
</dbReference>
<keyword evidence="6" id="KW-0472">Membrane</keyword>
<name>A0A8T3DTD2_9TELE</name>
<dbReference type="PANTHER" id="PTHR48099">
    <property type="entry name" value="C-1-TETRAHYDROFOLATE SYNTHASE, CYTOPLASMIC-RELATED"/>
    <property type="match status" value="1"/>
</dbReference>
<keyword evidence="4" id="KW-0245">EGF-like domain</keyword>
<evidence type="ECO:0000313" key="9">
    <source>
        <dbReference type="Proteomes" id="UP000829720"/>
    </source>
</evidence>
<feature type="domain" description="EGF-like" evidence="7">
    <location>
        <begin position="166"/>
        <end position="206"/>
    </location>
</feature>
<accession>A0A8T3DTD2</accession>
<dbReference type="OrthoDB" id="5126881at2759"/>
<evidence type="ECO:0000313" key="8">
    <source>
        <dbReference type="EMBL" id="KAI1900092.1"/>
    </source>
</evidence>
<dbReference type="PROSITE" id="PS00022">
    <property type="entry name" value="EGF_1"/>
    <property type="match status" value="1"/>
</dbReference>
<dbReference type="EMBL" id="JAERUA010000004">
    <property type="protein sequence ID" value="KAI1900092.1"/>
    <property type="molecule type" value="Genomic_DNA"/>
</dbReference>
<dbReference type="Gene3D" id="2.10.25.10">
    <property type="entry name" value="Laminin"/>
    <property type="match status" value="1"/>
</dbReference>
<reference evidence="8" key="1">
    <citation type="submission" date="2021-01" db="EMBL/GenBank/DDBJ databases">
        <authorList>
            <person name="Zahm M."/>
            <person name="Roques C."/>
            <person name="Cabau C."/>
            <person name="Klopp C."/>
            <person name="Donnadieu C."/>
            <person name="Jouanno E."/>
            <person name="Lampietro C."/>
            <person name="Louis A."/>
            <person name="Herpin A."/>
            <person name="Echchiki A."/>
            <person name="Berthelot C."/>
            <person name="Parey E."/>
            <person name="Roest-Crollius H."/>
            <person name="Braasch I."/>
            <person name="Postlethwait J."/>
            <person name="Bobe J."/>
            <person name="Montfort J."/>
            <person name="Bouchez O."/>
            <person name="Begum T."/>
            <person name="Mejri S."/>
            <person name="Adams A."/>
            <person name="Chen W.-J."/>
            <person name="Guiguen Y."/>
        </authorList>
    </citation>
    <scope>NUCLEOTIDE SEQUENCE</scope>
    <source>
        <tissue evidence="8">Blood</tissue>
    </source>
</reference>
<dbReference type="Gene3D" id="3.40.50.720">
    <property type="entry name" value="NAD(P)-binding Rossmann-like Domain"/>
    <property type="match status" value="1"/>
</dbReference>
<feature type="region of interest" description="Disordered" evidence="5">
    <location>
        <begin position="114"/>
        <end position="147"/>
    </location>
</feature>
<feature type="transmembrane region" description="Helical" evidence="6">
    <location>
        <begin position="222"/>
        <end position="242"/>
    </location>
</feature>
<organism evidence="8 9">
    <name type="scientific">Albula goreensis</name>
    <dbReference type="NCBI Taxonomy" id="1534307"/>
    <lineage>
        <taxon>Eukaryota</taxon>
        <taxon>Metazoa</taxon>
        <taxon>Chordata</taxon>
        <taxon>Craniata</taxon>
        <taxon>Vertebrata</taxon>
        <taxon>Euteleostomi</taxon>
        <taxon>Actinopterygii</taxon>
        <taxon>Neopterygii</taxon>
        <taxon>Teleostei</taxon>
        <taxon>Albuliformes</taxon>
        <taxon>Albulidae</taxon>
        <taxon>Albula</taxon>
    </lineage>
</organism>
<keyword evidence="1" id="KW-0378">Hydrolase</keyword>
<proteinExistence type="predicted"/>
<gene>
    <name evidence="8" type="ORF">AGOR_G00046470</name>
</gene>
<keyword evidence="6" id="KW-1133">Transmembrane helix</keyword>
<dbReference type="GO" id="GO:0035999">
    <property type="term" value="P:tetrahydrofolate interconversion"/>
    <property type="evidence" value="ECO:0007669"/>
    <property type="project" value="TreeGrafter"/>
</dbReference>
<comment type="catalytic activity">
    <reaction evidence="3">
        <text>(6R)-5,10-methenyltetrahydrofolate + H2O = (6R)-10-formyltetrahydrofolate + H(+)</text>
        <dbReference type="Rhea" id="RHEA:23700"/>
        <dbReference type="ChEBI" id="CHEBI:15377"/>
        <dbReference type="ChEBI" id="CHEBI:15378"/>
        <dbReference type="ChEBI" id="CHEBI:57455"/>
        <dbReference type="ChEBI" id="CHEBI:195366"/>
        <dbReference type="EC" id="3.5.4.9"/>
    </reaction>
</comment>
<keyword evidence="9" id="KW-1185">Reference proteome</keyword>
<feature type="disulfide bond" evidence="4">
    <location>
        <begin position="196"/>
        <end position="205"/>
    </location>
</feature>
<sequence>MPIAMLLHTDGKHERPGGDATVTIAHRCTPKEQLKELTRLADIVIAATGVPNLITVDMVKPGAAVIDVGISRVQDQTGKVRLVGDVDFEEVKMKAGFITPVPGGVGPMTVAMKTHGEQQRDLRHPQTPYSNDSTVQSSLCPDQPTQNPPAISTGAGAMETPRILRLLGVCSTEHQGFCLNGHCTYHPDLNKPTCSCLQNFGGERCEHMILDSHAEGGLEKPIAISVGVALLLCCLIAALYCCMKKRCQKEKPYEICTSDTAI</sequence>
<protein>
    <recommendedName>
        <fullName evidence="7">EGF-like domain-containing protein</fullName>
    </recommendedName>
</protein>
<dbReference type="GO" id="GO:0004487">
    <property type="term" value="F:methylenetetrahydrofolate dehydrogenase (NAD+) activity"/>
    <property type="evidence" value="ECO:0007669"/>
    <property type="project" value="TreeGrafter"/>
</dbReference>
<dbReference type="Proteomes" id="UP000829720">
    <property type="component" value="Unassembled WGS sequence"/>
</dbReference>
<feature type="compositionally biased region" description="Basic and acidic residues" evidence="5">
    <location>
        <begin position="114"/>
        <end position="124"/>
    </location>
</feature>
<evidence type="ECO:0000256" key="5">
    <source>
        <dbReference type="SAM" id="MobiDB-lite"/>
    </source>
</evidence>
<evidence type="ECO:0000256" key="4">
    <source>
        <dbReference type="PROSITE-ProRule" id="PRU00076"/>
    </source>
</evidence>
<dbReference type="InterPro" id="IPR000742">
    <property type="entry name" value="EGF"/>
</dbReference>
<dbReference type="InterPro" id="IPR020867">
    <property type="entry name" value="THF_DH/CycHdrlase_CS"/>
</dbReference>
<dbReference type="SUPFAM" id="SSF57196">
    <property type="entry name" value="EGF/Laminin"/>
    <property type="match status" value="1"/>
</dbReference>
<evidence type="ECO:0000256" key="1">
    <source>
        <dbReference type="ARBA" id="ARBA00022801"/>
    </source>
</evidence>
<dbReference type="GO" id="GO:0004488">
    <property type="term" value="F:methylenetetrahydrofolate dehydrogenase (NADP+) activity"/>
    <property type="evidence" value="ECO:0007669"/>
    <property type="project" value="InterPro"/>
</dbReference>
<dbReference type="PRINTS" id="PR00085">
    <property type="entry name" value="THFDHDRGNASE"/>
</dbReference>
<dbReference type="PROSITE" id="PS50026">
    <property type="entry name" value="EGF_3"/>
    <property type="match status" value="1"/>
</dbReference>
<dbReference type="SUPFAM" id="SSF51735">
    <property type="entry name" value="NAD(P)-binding Rossmann-fold domains"/>
    <property type="match status" value="1"/>
</dbReference>